<feature type="transmembrane region" description="Helical" evidence="1">
    <location>
        <begin position="49"/>
        <end position="81"/>
    </location>
</feature>
<keyword evidence="2" id="KW-0732">Signal</keyword>
<proteinExistence type="predicted"/>
<feature type="chain" id="PRO_5046060855" description="Integral membrane protein" evidence="2">
    <location>
        <begin position="22"/>
        <end position="290"/>
    </location>
</feature>
<feature type="transmembrane region" description="Helical" evidence="1">
    <location>
        <begin position="93"/>
        <end position="113"/>
    </location>
</feature>
<accession>A0ABP8DQH3</accession>
<sequence length="290" mass="29297">MLLVAIPCALAAACGYGAATAVEHAAASGREGRDLVRDRRWRLGMALDGVAALLQVVALSTGPVILVQPCLLLALPVSLLVAWRLGAHRPAAVQYRACGLIFAGVAAFFLLIGDPGDADPLRLRTSLATAATLLATAAVVLSAARRWGQRTRAAACGLIAGACTGLAAVLLDAVAASWQRLGRGALTDPDALVATALLVPAAAAGVVLLQLALRVDGLGVGYPADVIANPITAVVLGALLLHEEIPHSPRDAVGFVVCLGVIVAGTALLATHRPVRPAAAARAHSGAPPK</sequence>
<evidence type="ECO:0000313" key="3">
    <source>
        <dbReference type="EMBL" id="GAA4261828.1"/>
    </source>
</evidence>
<feature type="transmembrane region" description="Helical" evidence="1">
    <location>
        <begin position="156"/>
        <end position="179"/>
    </location>
</feature>
<dbReference type="PANTHER" id="PTHR40761:SF1">
    <property type="entry name" value="CONSERVED INTEGRAL MEMBRANE ALANINE VALINE AND LEUCINE RICH PROTEIN-RELATED"/>
    <property type="match status" value="1"/>
</dbReference>
<evidence type="ECO:0000313" key="4">
    <source>
        <dbReference type="Proteomes" id="UP001500620"/>
    </source>
</evidence>
<dbReference type="Proteomes" id="UP001500620">
    <property type="component" value="Unassembled WGS sequence"/>
</dbReference>
<dbReference type="EMBL" id="BAABAT010000048">
    <property type="protein sequence ID" value="GAA4261828.1"/>
    <property type="molecule type" value="Genomic_DNA"/>
</dbReference>
<dbReference type="RefSeq" id="WP_345138968.1">
    <property type="nucleotide sequence ID" value="NZ_BAABAT010000048.1"/>
</dbReference>
<dbReference type="PANTHER" id="PTHR40761">
    <property type="entry name" value="CONSERVED INTEGRAL MEMBRANE ALANINE VALINE AND LEUCINE RICH PROTEIN-RELATED"/>
    <property type="match status" value="1"/>
</dbReference>
<evidence type="ECO:0000256" key="2">
    <source>
        <dbReference type="SAM" id="SignalP"/>
    </source>
</evidence>
<keyword evidence="1" id="KW-0472">Membrane</keyword>
<feature type="transmembrane region" description="Helical" evidence="1">
    <location>
        <begin position="125"/>
        <end position="144"/>
    </location>
</feature>
<comment type="caution">
    <text evidence="3">The sequence shown here is derived from an EMBL/GenBank/DDBJ whole genome shotgun (WGS) entry which is preliminary data.</text>
</comment>
<keyword evidence="4" id="KW-1185">Reference proteome</keyword>
<evidence type="ECO:0008006" key="5">
    <source>
        <dbReference type="Google" id="ProtNLM"/>
    </source>
</evidence>
<feature type="transmembrane region" description="Helical" evidence="1">
    <location>
        <begin position="252"/>
        <end position="270"/>
    </location>
</feature>
<keyword evidence="1" id="KW-1133">Transmembrane helix</keyword>
<keyword evidence="1" id="KW-0812">Transmembrane</keyword>
<gene>
    <name evidence="3" type="ORF">GCM10022255_096050</name>
</gene>
<feature type="transmembrane region" description="Helical" evidence="1">
    <location>
        <begin position="220"/>
        <end position="240"/>
    </location>
</feature>
<dbReference type="NCBIfam" id="NF038012">
    <property type="entry name" value="DMT_1"/>
    <property type="match status" value="1"/>
</dbReference>
<feature type="signal peptide" evidence="2">
    <location>
        <begin position="1"/>
        <end position="21"/>
    </location>
</feature>
<reference evidence="4" key="1">
    <citation type="journal article" date="2019" name="Int. J. Syst. Evol. Microbiol.">
        <title>The Global Catalogue of Microorganisms (GCM) 10K type strain sequencing project: providing services to taxonomists for standard genome sequencing and annotation.</title>
        <authorList>
            <consortium name="The Broad Institute Genomics Platform"/>
            <consortium name="The Broad Institute Genome Sequencing Center for Infectious Disease"/>
            <person name="Wu L."/>
            <person name="Ma J."/>
        </authorList>
    </citation>
    <scope>NUCLEOTIDE SEQUENCE [LARGE SCALE GENOMIC DNA]</scope>
    <source>
        <strain evidence="4">JCM 17441</strain>
    </source>
</reference>
<name>A0ABP8DQH3_9ACTN</name>
<feature type="transmembrane region" description="Helical" evidence="1">
    <location>
        <begin position="191"/>
        <end position="213"/>
    </location>
</feature>
<organism evidence="3 4">
    <name type="scientific">Dactylosporangium darangshiense</name>
    <dbReference type="NCBI Taxonomy" id="579108"/>
    <lineage>
        <taxon>Bacteria</taxon>
        <taxon>Bacillati</taxon>
        <taxon>Actinomycetota</taxon>
        <taxon>Actinomycetes</taxon>
        <taxon>Micromonosporales</taxon>
        <taxon>Micromonosporaceae</taxon>
        <taxon>Dactylosporangium</taxon>
    </lineage>
</organism>
<protein>
    <recommendedName>
        <fullName evidence="5">Integral membrane protein</fullName>
    </recommendedName>
</protein>
<evidence type="ECO:0000256" key="1">
    <source>
        <dbReference type="SAM" id="Phobius"/>
    </source>
</evidence>